<feature type="domain" description="Aminoacyl-tRNA synthetase class Ia" evidence="12">
    <location>
        <begin position="13"/>
        <end position="561"/>
    </location>
</feature>
<evidence type="ECO:0000256" key="6">
    <source>
        <dbReference type="ARBA" id="ARBA00022840"/>
    </source>
</evidence>
<dbReference type="GO" id="GO:0005829">
    <property type="term" value="C:cytosol"/>
    <property type="evidence" value="ECO:0007669"/>
    <property type="project" value="TreeGrafter"/>
</dbReference>
<dbReference type="SUPFAM" id="SSF50677">
    <property type="entry name" value="ValRS/IleRS/LeuRS editing domain"/>
    <property type="match status" value="1"/>
</dbReference>
<keyword evidence="4 11" id="KW-0436">Ligase</keyword>
<dbReference type="Gene3D" id="3.40.50.620">
    <property type="entry name" value="HUPs"/>
    <property type="match status" value="2"/>
</dbReference>
<feature type="domain" description="Methionyl/Valyl/Leucyl/Isoleucyl-tRNA synthetase anticodon-binding" evidence="13">
    <location>
        <begin position="604"/>
        <end position="755"/>
    </location>
</feature>
<evidence type="ECO:0000256" key="3">
    <source>
        <dbReference type="ARBA" id="ARBA00022490"/>
    </source>
</evidence>
<dbReference type="Proteomes" id="UP000315343">
    <property type="component" value="Unassembled WGS sequence"/>
</dbReference>
<evidence type="ECO:0000256" key="4">
    <source>
        <dbReference type="ARBA" id="ARBA00022598"/>
    </source>
</evidence>
<dbReference type="GO" id="GO:0006438">
    <property type="term" value="P:valyl-tRNA aminoacylation"/>
    <property type="evidence" value="ECO:0007669"/>
    <property type="project" value="UniProtKB-UniRule"/>
</dbReference>
<dbReference type="SUPFAM" id="SSF52374">
    <property type="entry name" value="Nucleotidylyl transferase"/>
    <property type="match status" value="1"/>
</dbReference>
<dbReference type="PRINTS" id="PR00986">
    <property type="entry name" value="TRNASYNTHVAL"/>
</dbReference>
<comment type="caution">
    <text evidence="14">The sequence shown here is derived from an EMBL/GenBank/DDBJ whole genome shotgun (WGS) entry which is preliminary data.</text>
</comment>
<protein>
    <recommendedName>
        <fullName evidence="2 10">Valine--tRNA ligase</fullName>
        <ecNumber evidence="2 10">6.1.1.9</ecNumber>
    </recommendedName>
</protein>
<evidence type="ECO:0000256" key="8">
    <source>
        <dbReference type="ARBA" id="ARBA00023146"/>
    </source>
</evidence>
<organism evidence="14 15">
    <name type="scientific">Sedimentibacter saalensis</name>
    <dbReference type="NCBI Taxonomy" id="130788"/>
    <lineage>
        <taxon>Bacteria</taxon>
        <taxon>Bacillati</taxon>
        <taxon>Bacillota</taxon>
        <taxon>Tissierellia</taxon>
        <taxon>Sedimentibacter</taxon>
    </lineage>
</organism>
<dbReference type="PANTHER" id="PTHR11946:SF93">
    <property type="entry name" value="VALINE--TRNA LIGASE, CHLOROPLASTIC_MITOCHONDRIAL 2"/>
    <property type="match status" value="1"/>
</dbReference>
<evidence type="ECO:0000256" key="2">
    <source>
        <dbReference type="ARBA" id="ARBA00013169"/>
    </source>
</evidence>
<dbReference type="InterPro" id="IPR013155">
    <property type="entry name" value="M/V/L/I-tRNA-synth_anticd-bd"/>
</dbReference>
<dbReference type="InterPro" id="IPR002300">
    <property type="entry name" value="aa-tRNA-synth_Ia"/>
</dbReference>
<dbReference type="InterPro" id="IPR022874">
    <property type="entry name" value="Valine-tRNA_ligase_type_2"/>
</dbReference>
<keyword evidence="3" id="KW-0963">Cytoplasm</keyword>
<dbReference type="PANTHER" id="PTHR11946">
    <property type="entry name" value="VALYL-TRNA SYNTHETASES"/>
    <property type="match status" value="1"/>
</dbReference>
<evidence type="ECO:0000256" key="5">
    <source>
        <dbReference type="ARBA" id="ARBA00022741"/>
    </source>
</evidence>
<dbReference type="SUPFAM" id="SSF47323">
    <property type="entry name" value="Anticodon-binding domain of a subclass of class I aminoacyl-tRNA synthetases"/>
    <property type="match status" value="1"/>
</dbReference>
<reference evidence="14 15" key="1">
    <citation type="submission" date="2019-07" db="EMBL/GenBank/DDBJ databases">
        <title>Genomic Encyclopedia of Type Strains, Phase I: the one thousand microbial genomes (KMG-I) project.</title>
        <authorList>
            <person name="Kyrpides N."/>
        </authorList>
    </citation>
    <scope>NUCLEOTIDE SEQUENCE [LARGE SCALE GENOMIC DNA]</scope>
    <source>
        <strain evidence="14 15">DSM 13558</strain>
    </source>
</reference>
<dbReference type="InterPro" id="IPR033705">
    <property type="entry name" value="Anticodon_Ia_Val"/>
</dbReference>
<dbReference type="EC" id="6.1.1.9" evidence="2 10"/>
<dbReference type="InterPro" id="IPR002303">
    <property type="entry name" value="Valyl-tRNA_ligase"/>
</dbReference>
<comment type="similarity">
    <text evidence="11">Belongs to the class-I aminoacyl-tRNA synthetase family.</text>
</comment>
<comment type="catalytic activity">
    <reaction evidence="9">
        <text>tRNA(Val) + L-valine + ATP = L-valyl-tRNA(Val) + AMP + diphosphate</text>
        <dbReference type="Rhea" id="RHEA:10704"/>
        <dbReference type="Rhea" id="RHEA-COMP:9672"/>
        <dbReference type="Rhea" id="RHEA-COMP:9708"/>
        <dbReference type="ChEBI" id="CHEBI:30616"/>
        <dbReference type="ChEBI" id="CHEBI:33019"/>
        <dbReference type="ChEBI" id="CHEBI:57762"/>
        <dbReference type="ChEBI" id="CHEBI:78442"/>
        <dbReference type="ChEBI" id="CHEBI:78537"/>
        <dbReference type="ChEBI" id="CHEBI:456215"/>
        <dbReference type="EC" id="6.1.1.9"/>
    </reaction>
</comment>
<evidence type="ECO:0000256" key="9">
    <source>
        <dbReference type="ARBA" id="ARBA00047552"/>
    </source>
</evidence>
<accession>A0A562J3L4</accession>
<dbReference type="FunFam" id="3.40.50.620:FF:000192">
    <property type="entry name" value="Valine--tRNA ligase"/>
    <property type="match status" value="1"/>
</dbReference>
<keyword evidence="15" id="KW-1185">Reference proteome</keyword>
<evidence type="ECO:0000256" key="10">
    <source>
        <dbReference type="NCBIfam" id="TIGR00422"/>
    </source>
</evidence>
<evidence type="ECO:0000313" key="15">
    <source>
        <dbReference type="Proteomes" id="UP000315343"/>
    </source>
</evidence>
<dbReference type="Gene3D" id="1.10.730.10">
    <property type="entry name" value="Isoleucyl-tRNA Synthetase, Domain 1"/>
    <property type="match status" value="1"/>
</dbReference>
<dbReference type="Pfam" id="PF08264">
    <property type="entry name" value="Anticodon_1"/>
    <property type="match status" value="1"/>
</dbReference>
<dbReference type="Pfam" id="PF00133">
    <property type="entry name" value="tRNA-synt_1"/>
    <property type="match status" value="1"/>
</dbReference>
<dbReference type="InterPro" id="IPR001412">
    <property type="entry name" value="aa-tRNA-synth_I_CS"/>
</dbReference>
<dbReference type="NCBIfam" id="TIGR00422">
    <property type="entry name" value="valS"/>
    <property type="match status" value="1"/>
</dbReference>
<dbReference type="InterPro" id="IPR009080">
    <property type="entry name" value="tRNAsynth_Ia_anticodon-bd"/>
</dbReference>
<keyword evidence="8 11" id="KW-0030">Aminoacyl-tRNA synthetase</keyword>
<dbReference type="GO" id="GO:0005524">
    <property type="term" value="F:ATP binding"/>
    <property type="evidence" value="ECO:0007669"/>
    <property type="project" value="UniProtKB-KW"/>
</dbReference>
<dbReference type="GO" id="GO:0002161">
    <property type="term" value="F:aminoacyl-tRNA deacylase activity"/>
    <property type="evidence" value="ECO:0007669"/>
    <property type="project" value="InterPro"/>
</dbReference>
<evidence type="ECO:0000256" key="11">
    <source>
        <dbReference type="RuleBase" id="RU363035"/>
    </source>
</evidence>
<evidence type="ECO:0000259" key="12">
    <source>
        <dbReference type="Pfam" id="PF00133"/>
    </source>
</evidence>
<keyword evidence="7 11" id="KW-0648">Protein biosynthesis</keyword>
<dbReference type="HAMAP" id="MF_02005">
    <property type="entry name" value="Val_tRNA_synth_type2"/>
    <property type="match status" value="1"/>
</dbReference>
<proteinExistence type="inferred from homology"/>
<dbReference type="OrthoDB" id="9810365at2"/>
<dbReference type="EMBL" id="VLKH01000012">
    <property type="protein sequence ID" value="TWH77732.1"/>
    <property type="molecule type" value="Genomic_DNA"/>
</dbReference>
<name>A0A562J3L4_9FIRM</name>
<comment type="subcellular location">
    <subcellularLocation>
        <location evidence="1">Cytoplasm</location>
    </subcellularLocation>
</comment>
<dbReference type="PROSITE" id="PS00178">
    <property type="entry name" value="AA_TRNA_LIGASE_I"/>
    <property type="match status" value="1"/>
</dbReference>
<dbReference type="RefSeq" id="WP_145086100.1">
    <property type="nucleotide sequence ID" value="NZ_VLKH01000012.1"/>
</dbReference>
<gene>
    <name evidence="14" type="ORF">LY60_03240</name>
</gene>
<dbReference type="InterPro" id="IPR014729">
    <property type="entry name" value="Rossmann-like_a/b/a_fold"/>
</dbReference>
<dbReference type="AlphaFoldDB" id="A0A562J3L4"/>
<keyword evidence="6 11" id="KW-0067">ATP-binding</keyword>
<dbReference type="GO" id="GO:0004832">
    <property type="term" value="F:valine-tRNA ligase activity"/>
    <property type="evidence" value="ECO:0007669"/>
    <property type="project" value="UniProtKB-UniRule"/>
</dbReference>
<evidence type="ECO:0000256" key="7">
    <source>
        <dbReference type="ARBA" id="ARBA00022917"/>
    </source>
</evidence>
<sequence>MKNYDFKQVEKEMQNFWNENSIYSFDYESKNEIYSIDTPPPTVSGSLHIGHIFSYTQAEMIARFKRMQGYNVFYPFGFDDNGLPTERLVEKDEGIIAKNLPRSEFIKRCVVTSSKYEKEFKDLWQSLGFSVDWSLQYETINPMVQRISQKSFIRLLKDKKAYMKESPVLWCTECQTSIAQAELETIEKETTFNYVNFQVGEEKLLVATTRPELLYGCVCLFVNPKDDRYIKYIGKNATVPLYDYEIPVLADEKASIDKGSGVVMCATFGDSTDVEWYETHKLPYRKVILPDGTIGESVPLIGGLKVLAARKHIINLLSENGFLIDSENITHTVSVHERCGKEIEIIPSKQWYIDILTNKELFLKAADEINWYPQHMKNRYLLWVENLKWDWCISRQRYFGVPFPIWYCKNCGNVIIADEEMLPVNPIETKPGKICSCGCDEFVPETSVFDTWATSSVTPQINAKWDEENDISDMLLPMSLRTQAHEIIRTWAFYTIVKSLYHTGQIPWKDIMICGFVLAKKGEKISKSKSNSEFSPKLIIENHSADVIRYWAANSKLGSDTFFSIDELTIAKRFITKLWNASKFSISHLQDINLNAHVNLMPVDRWIIDRCTQTTMNARKFLDQYEIGPARHEIDDFFWKDLCDYYIEIVKERLYQPEIHGYEERQSAQYALYYCMLNILKLYAIYVPHITEYIYQEFFRKYENSISLHKLQWETEKSVDDEIIIFGEKLKDIITETRKYKSENALSMKTEIEEVVINTDDKFAELFKQTISDIKACCRAKNIKISVANHS</sequence>
<dbReference type="NCBIfam" id="NF009687">
    <property type="entry name" value="PRK13208.1"/>
    <property type="match status" value="1"/>
</dbReference>
<dbReference type="InterPro" id="IPR009008">
    <property type="entry name" value="Val/Leu/Ile-tRNA-synth_edit"/>
</dbReference>
<keyword evidence="5 11" id="KW-0547">Nucleotide-binding</keyword>
<dbReference type="CDD" id="cd07962">
    <property type="entry name" value="Anticodon_Ia_Val"/>
    <property type="match status" value="1"/>
</dbReference>
<evidence type="ECO:0000259" key="13">
    <source>
        <dbReference type="Pfam" id="PF08264"/>
    </source>
</evidence>
<evidence type="ECO:0000313" key="14">
    <source>
        <dbReference type="EMBL" id="TWH77732.1"/>
    </source>
</evidence>
<evidence type="ECO:0000256" key="1">
    <source>
        <dbReference type="ARBA" id="ARBA00004496"/>
    </source>
</evidence>